<reference evidence="1 2" key="1">
    <citation type="journal article" date="2019" name="Sci. Rep.">
        <title>Orb-weaving spider Araneus ventricosus genome elucidates the spidroin gene catalogue.</title>
        <authorList>
            <person name="Kono N."/>
            <person name="Nakamura H."/>
            <person name="Ohtoshi R."/>
            <person name="Moran D.A.P."/>
            <person name="Shinohara A."/>
            <person name="Yoshida Y."/>
            <person name="Fujiwara M."/>
            <person name="Mori M."/>
            <person name="Tomita M."/>
            <person name="Arakawa K."/>
        </authorList>
    </citation>
    <scope>NUCLEOTIDE SEQUENCE [LARGE SCALE GENOMIC DNA]</scope>
</reference>
<keyword evidence="2" id="KW-1185">Reference proteome</keyword>
<sequence length="94" mass="10142">MGTESLMHLWFPLENASKNSLEDCPSEINAPQGAVSVLQLECTVSATKPEDSAIWRAVKVNCCSTSGHPAKQGDQWNVLVHSGQNLACFVDSLI</sequence>
<gene>
    <name evidence="1" type="ORF">AVEN_406_1</name>
</gene>
<protein>
    <submittedName>
        <fullName evidence="1">Uncharacterized protein</fullName>
    </submittedName>
</protein>
<name>A0A4Y2RK47_ARAVE</name>
<dbReference type="EMBL" id="BGPR01017268">
    <property type="protein sequence ID" value="GBN75639.1"/>
    <property type="molecule type" value="Genomic_DNA"/>
</dbReference>
<dbReference type="AlphaFoldDB" id="A0A4Y2RK47"/>
<accession>A0A4Y2RK47</accession>
<evidence type="ECO:0000313" key="1">
    <source>
        <dbReference type="EMBL" id="GBN75639.1"/>
    </source>
</evidence>
<organism evidence="1 2">
    <name type="scientific">Araneus ventricosus</name>
    <name type="common">Orbweaver spider</name>
    <name type="synonym">Epeira ventricosa</name>
    <dbReference type="NCBI Taxonomy" id="182803"/>
    <lineage>
        <taxon>Eukaryota</taxon>
        <taxon>Metazoa</taxon>
        <taxon>Ecdysozoa</taxon>
        <taxon>Arthropoda</taxon>
        <taxon>Chelicerata</taxon>
        <taxon>Arachnida</taxon>
        <taxon>Araneae</taxon>
        <taxon>Araneomorphae</taxon>
        <taxon>Entelegynae</taxon>
        <taxon>Araneoidea</taxon>
        <taxon>Araneidae</taxon>
        <taxon>Araneus</taxon>
    </lineage>
</organism>
<comment type="caution">
    <text evidence="1">The sequence shown here is derived from an EMBL/GenBank/DDBJ whole genome shotgun (WGS) entry which is preliminary data.</text>
</comment>
<proteinExistence type="predicted"/>
<dbReference type="Proteomes" id="UP000499080">
    <property type="component" value="Unassembled WGS sequence"/>
</dbReference>
<evidence type="ECO:0000313" key="2">
    <source>
        <dbReference type="Proteomes" id="UP000499080"/>
    </source>
</evidence>